<feature type="transmembrane region" description="Helical" evidence="5">
    <location>
        <begin position="125"/>
        <end position="152"/>
    </location>
</feature>
<organism evidence="6 7">
    <name type="scientific">Lujinxingia litoralis</name>
    <dbReference type="NCBI Taxonomy" id="2211119"/>
    <lineage>
        <taxon>Bacteria</taxon>
        <taxon>Deltaproteobacteria</taxon>
        <taxon>Bradymonadales</taxon>
        <taxon>Lujinxingiaceae</taxon>
        <taxon>Lujinxingia</taxon>
    </lineage>
</organism>
<dbReference type="GO" id="GO:0043953">
    <property type="term" value="P:protein transport by the Tat complex"/>
    <property type="evidence" value="ECO:0007669"/>
    <property type="project" value="UniProtKB-UniRule"/>
</dbReference>
<name>A0A328C858_9DELT</name>
<feature type="transmembrane region" description="Helical" evidence="5">
    <location>
        <begin position="172"/>
        <end position="199"/>
    </location>
</feature>
<keyword evidence="5" id="KW-1003">Cell membrane</keyword>
<evidence type="ECO:0000256" key="3">
    <source>
        <dbReference type="ARBA" id="ARBA00022989"/>
    </source>
</evidence>
<dbReference type="InterPro" id="IPR019820">
    <property type="entry name" value="Sec-indep_translocase_CS"/>
</dbReference>
<evidence type="ECO:0000256" key="4">
    <source>
        <dbReference type="ARBA" id="ARBA00023136"/>
    </source>
</evidence>
<dbReference type="GO" id="GO:0033281">
    <property type="term" value="C:TAT protein transport complex"/>
    <property type="evidence" value="ECO:0007669"/>
    <property type="project" value="UniProtKB-UniRule"/>
</dbReference>
<proteinExistence type="inferred from homology"/>
<dbReference type="OrthoDB" id="9777044at2"/>
<feature type="transmembrane region" description="Helical" evidence="5">
    <location>
        <begin position="234"/>
        <end position="254"/>
    </location>
</feature>
<dbReference type="NCBIfam" id="TIGR00945">
    <property type="entry name" value="tatC"/>
    <property type="match status" value="1"/>
</dbReference>
<comment type="similarity">
    <text evidence="5">Belongs to the TatC family.</text>
</comment>
<keyword evidence="7" id="KW-1185">Reference proteome</keyword>
<evidence type="ECO:0000313" key="6">
    <source>
        <dbReference type="EMBL" id="RAL20768.1"/>
    </source>
</evidence>
<dbReference type="InterPro" id="IPR002033">
    <property type="entry name" value="TatC"/>
</dbReference>
<evidence type="ECO:0000313" key="7">
    <source>
        <dbReference type="Proteomes" id="UP000249169"/>
    </source>
</evidence>
<dbReference type="PANTHER" id="PTHR30371">
    <property type="entry name" value="SEC-INDEPENDENT PROTEIN TRANSLOCASE PROTEIN TATC"/>
    <property type="match status" value="1"/>
</dbReference>
<dbReference type="PRINTS" id="PR01840">
    <property type="entry name" value="TATCFAMILY"/>
</dbReference>
<keyword evidence="5" id="KW-0653">Protein transport</keyword>
<keyword evidence="3 5" id="KW-1133">Transmembrane helix</keyword>
<dbReference type="PROSITE" id="PS01218">
    <property type="entry name" value="TATC"/>
    <property type="match status" value="1"/>
</dbReference>
<feature type="transmembrane region" description="Helical" evidence="5">
    <location>
        <begin position="93"/>
        <end position="113"/>
    </location>
</feature>
<evidence type="ECO:0000256" key="1">
    <source>
        <dbReference type="ARBA" id="ARBA00004141"/>
    </source>
</evidence>
<dbReference type="HAMAP" id="MF_00902">
    <property type="entry name" value="TatC"/>
    <property type="match status" value="1"/>
</dbReference>
<dbReference type="GO" id="GO:0009977">
    <property type="term" value="F:proton motive force dependent protein transmembrane transporter activity"/>
    <property type="evidence" value="ECO:0007669"/>
    <property type="project" value="TreeGrafter"/>
</dbReference>
<evidence type="ECO:0000256" key="2">
    <source>
        <dbReference type="ARBA" id="ARBA00022692"/>
    </source>
</evidence>
<keyword evidence="2 5" id="KW-0812">Transmembrane</keyword>
<keyword evidence="4 5" id="KW-0472">Membrane</keyword>
<dbReference type="Proteomes" id="UP000249169">
    <property type="component" value="Unassembled WGS sequence"/>
</dbReference>
<keyword evidence="5" id="KW-0813">Transport</keyword>
<dbReference type="EMBL" id="QHKO01000008">
    <property type="protein sequence ID" value="RAL20768.1"/>
    <property type="molecule type" value="Genomic_DNA"/>
</dbReference>
<comment type="subunit">
    <text evidence="5">Forms a complex with TatA.</text>
</comment>
<gene>
    <name evidence="5 6" type="primary">tatC</name>
    <name evidence="6" type="ORF">DL240_15745</name>
</gene>
<sequence>MSDDASPDPRSQASVESLHDMRMSFMGHLAELRRRFLFSFVALVIAFLVCWNFATDIFNFLLQPLINAAPEGELANMHNADLAEPFFTLLKTAILAAVFLASPAILFNIWRFVAPGLYPNEKRAALPFVFFGTLFFFLGASFCYFVVIPFGYAFLLGFSLEVSNPTLMIKDYFALTTKLLLGFGMVFELPVVTSFLSAVGLLTHRHLLKHWRIAVIAAFILAAILTPPDVVTQMMLAAPLILLYGLSILVAWFITTRRERRAARELKELS</sequence>
<dbReference type="PANTHER" id="PTHR30371:SF0">
    <property type="entry name" value="SEC-INDEPENDENT PROTEIN TRANSLOCASE PROTEIN TATC, CHLOROPLASTIC-RELATED"/>
    <property type="match status" value="1"/>
</dbReference>
<dbReference type="AlphaFoldDB" id="A0A328C858"/>
<feature type="transmembrane region" description="Helical" evidence="5">
    <location>
        <begin position="36"/>
        <end position="54"/>
    </location>
</feature>
<dbReference type="GO" id="GO:0065002">
    <property type="term" value="P:intracellular protein transmembrane transport"/>
    <property type="evidence" value="ECO:0007669"/>
    <property type="project" value="TreeGrafter"/>
</dbReference>
<dbReference type="RefSeq" id="WP_111730860.1">
    <property type="nucleotide sequence ID" value="NZ_QHKO01000008.1"/>
</dbReference>
<comment type="subcellular location">
    <subcellularLocation>
        <location evidence="5">Cell membrane</location>
        <topology evidence="5">Multi-pass membrane protein</topology>
    </subcellularLocation>
    <subcellularLocation>
        <location evidence="1">Membrane</location>
        <topology evidence="1">Multi-pass membrane protein</topology>
    </subcellularLocation>
</comment>
<reference evidence="6 7" key="1">
    <citation type="submission" date="2018-05" db="EMBL/GenBank/DDBJ databases">
        <title>Lujinxingia marina gen. nov. sp. nov., a new facultative anaerobic member of the class Deltaproteobacteria, and proposal of Lujinxingaceae fam. nov.</title>
        <authorList>
            <person name="Li C.-M."/>
        </authorList>
    </citation>
    <scope>NUCLEOTIDE SEQUENCE [LARGE SCALE GENOMIC DNA]</scope>
    <source>
        <strain evidence="6 7">B210</strain>
    </source>
</reference>
<protein>
    <recommendedName>
        <fullName evidence="5">Sec-independent protein translocase protein TatC</fullName>
    </recommendedName>
</protein>
<evidence type="ECO:0000256" key="5">
    <source>
        <dbReference type="HAMAP-Rule" id="MF_00902"/>
    </source>
</evidence>
<feature type="transmembrane region" description="Helical" evidence="5">
    <location>
        <begin position="211"/>
        <end position="228"/>
    </location>
</feature>
<comment type="function">
    <text evidence="5">Part of the twin-arginine translocation (Tat) system that transports large folded proteins containing a characteristic twin-arginine motif in their signal peptide across membranes.</text>
</comment>
<keyword evidence="5" id="KW-0811">Translocation</keyword>
<dbReference type="Pfam" id="PF00902">
    <property type="entry name" value="TatC"/>
    <property type="match status" value="1"/>
</dbReference>
<comment type="caution">
    <text evidence="6">The sequence shown here is derived from an EMBL/GenBank/DDBJ whole genome shotgun (WGS) entry which is preliminary data.</text>
</comment>
<accession>A0A328C858</accession>